<evidence type="ECO:0000256" key="9">
    <source>
        <dbReference type="ARBA" id="ARBA00023136"/>
    </source>
</evidence>
<dbReference type="GO" id="GO:0031640">
    <property type="term" value="P:killing of cells of another organism"/>
    <property type="evidence" value="ECO:0007669"/>
    <property type="project" value="UniProtKB-KW"/>
</dbReference>
<feature type="domain" description="ABC transmembrane type-1" evidence="15">
    <location>
        <begin position="21"/>
        <end position="285"/>
    </location>
</feature>
<evidence type="ECO:0000256" key="3">
    <source>
        <dbReference type="ARBA" id="ARBA00022475"/>
    </source>
</evidence>
<reference evidence="16 17" key="1">
    <citation type="submission" date="2016-10" db="EMBL/GenBank/DDBJ databases">
        <authorList>
            <person name="de Groot N.N."/>
        </authorList>
    </citation>
    <scope>NUCLEOTIDE SEQUENCE [LARGE SCALE GENOMIC DNA]</scope>
    <source>
        <strain evidence="16 17">DSM 5885</strain>
    </source>
</reference>
<sequence>MTLTLLGSLVFEAALDSATRYSFRILIDEAIVPRDSSMLILVLTLLGVATVLFSALALVADYLWAKLGTLVINDLRRDLYRHVQRLSIEFFGKRSSGDVLNCFLADAETVENCLVTVVPYALTGVFSVTFATLFMASIQPWMALLAVLGVAACFLLPRTVLWRARQASLDTRRQSGRLSATIQEGLQGQSVIKAFGLEHEVYRRFNDETNILIKLSIRSSFLSYVVQRIPSVSFFILALIILGISSVLALQGHLSSGEIVSFQILVLGLNTAISNLTWLAPVMIEATASMERLNEIFREQPTVAEAEVPVCLPPFQRELRLDSVSFAYPHRAADSRSAALQDISVVFRRGEFSVLVGPSGSGKTTLLQLLLRLYDPSRGRILFDGNDIRDASIDSLRTQFGLVSQDVLLFDLSLRDNIRMGKLDATDTEILEALRSAEILDFVLALPAGLDTLVGERGARFSGGERQRLILARALVRRPAILILDEATSALDVATEAELLATLRRLAETRRITLIAVTHRLSLAALADHVYVLNNGRLACGNSDDEVPKSENCHVRSNLHTASSL</sequence>
<evidence type="ECO:0000256" key="7">
    <source>
        <dbReference type="ARBA" id="ARBA00022840"/>
    </source>
</evidence>
<dbReference type="InterPro" id="IPR011527">
    <property type="entry name" value="ABC1_TM_dom"/>
</dbReference>
<dbReference type="EMBL" id="FNCY01000015">
    <property type="protein sequence ID" value="SDI24675.1"/>
    <property type="molecule type" value="Genomic_DNA"/>
</dbReference>
<dbReference type="InterPro" id="IPR003593">
    <property type="entry name" value="AAA+_ATPase"/>
</dbReference>
<evidence type="ECO:0000313" key="17">
    <source>
        <dbReference type="Proteomes" id="UP000198607"/>
    </source>
</evidence>
<dbReference type="FunFam" id="3.40.50.300:FF:000299">
    <property type="entry name" value="ABC transporter ATP-binding protein/permease"/>
    <property type="match status" value="1"/>
</dbReference>
<evidence type="ECO:0000313" key="16">
    <source>
        <dbReference type="EMBL" id="SDI24675.1"/>
    </source>
</evidence>
<evidence type="ECO:0000256" key="11">
    <source>
        <dbReference type="ARBA" id="ARBA00061173"/>
    </source>
</evidence>
<comment type="function">
    <text evidence="10">Involved in the export of calmodulin-sensitive adenylate cyclase-hemolysin (cyclolysin).</text>
</comment>
<keyword evidence="7 16" id="KW-0067">ATP-binding</keyword>
<comment type="subcellular location">
    <subcellularLocation>
        <location evidence="1">Cell membrane</location>
        <topology evidence="1">Multi-pass membrane protein</topology>
    </subcellularLocation>
</comment>
<dbReference type="GO" id="GO:0016887">
    <property type="term" value="F:ATP hydrolysis activity"/>
    <property type="evidence" value="ECO:0007669"/>
    <property type="project" value="InterPro"/>
</dbReference>
<evidence type="ECO:0000256" key="13">
    <source>
        <dbReference type="SAM" id="Phobius"/>
    </source>
</evidence>
<keyword evidence="2" id="KW-0813">Transport</keyword>
<name>A0A1G8J064_9RHOO</name>
<keyword evidence="9 13" id="KW-0472">Membrane</keyword>
<feature type="transmembrane region" description="Helical" evidence="13">
    <location>
        <begin position="113"/>
        <end position="135"/>
    </location>
</feature>
<dbReference type="InterPro" id="IPR027417">
    <property type="entry name" value="P-loop_NTPase"/>
</dbReference>
<gene>
    <name evidence="16" type="ORF">SAMN05660652_03104</name>
</gene>
<protein>
    <recommendedName>
        <fullName evidence="12">Cyclolysin secretion/processing ATP-binding protein CyaB</fullName>
    </recommendedName>
</protein>
<dbReference type="PANTHER" id="PTHR24221:SF654">
    <property type="entry name" value="ATP-BINDING CASSETTE SUB-FAMILY B MEMBER 6"/>
    <property type="match status" value="1"/>
</dbReference>
<dbReference type="CDD" id="cd07346">
    <property type="entry name" value="ABC_6TM_exporters"/>
    <property type="match status" value="1"/>
</dbReference>
<dbReference type="Gene3D" id="1.20.1560.10">
    <property type="entry name" value="ABC transporter type 1, transmembrane domain"/>
    <property type="match status" value="1"/>
</dbReference>
<comment type="similarity">
    <text evidence="11">Belongs to the ABC transporter superfamily. Cyclolysin exporter (TC 3.A.1.109.2) family.</text>
</comment>
<dbReference type="PROSITE" id="PS50893">
    <property type="entry name" value="ABC_TRANSPORTER_2"/>
    <property type="match status" value="1"/>
</dbReference>
<dbReference type="Pfam" id="PF00664">
    <property type="entry name" value="ABC_membrane"/>
    <property type="match status" value="1"/>
</dbReference>
<keyword evidence="8 13" id="KW-1133">Transmembrane helix</keyword>
<dbReference type="GO" id="GO:0034040">
    <property type="term" value="F:ATPase-coupled lipid transmembrane transporter activity"/>
    <property type="evidence" value="ECO:0007669"/>
    <property type="project" value="TreeGrafter"/>
</dbReference>
<dbReference type="GO" id="GO:0005524">
    <property type="term" value="F:ATP binding"/>
    <property type="evidence" value="ECO:0007669"/>
    <property type="project" value="UniProtKB-KW"/>
</dbReference>
<dbReference type="PROSITE" id="PS00211">
    <property type="entry name" value="ABC_TRANSPORTER_1"/>
    <property type="match status" value="1"/>
</dbReference>
<dbReference type="PANTHER" id="PTHR24221">
    <property type="entry name" value="ATP-BINDING CASSETTE SUB-FAMILY B"/>
    <property type="match status" value="1"/>
</dbReference>
<evidence type="ECO:0000256" key="6">
    <source>
        <dbReference type="ARBA" id="ARBA00022741"/>
    </source>
</evidence>
<dbReference type="SMART" id="SM00382">
    <property type="entry name" value="AAA"/>
    <property type="match status" value="1"/>
</dbReference>
<evidence type="ECO:0000256" key="2">
    <source>
        <dbReference type="ARBA" id="ARBA00022448"/>
    </source>
</evidence>
<dbReference type="OrthoDB" id="8554730at2"/>
<feature type="transmembrane region" description="Helical" evidence="13">
    <location>
        <begin position="262"/>
        <end position="284"/>
    </location>
</feature>
<dbReference type="AlphaFoldDB" id="A0A1G8J064"/>
<feature type="transmembrane region" description="Helical" evidence="13">
    <location>
        <begin position="141"/>
        <end position="164"/>
    </location>
</feature>
<dbReference type="Pfam" id="PF00005">
    <property type="entry name" value="ABC_tran"/>
    <property type="match status" value="1"/>
</dbReference>
<organism evidence="16 17">
    <name type="scientific">Propionivibrio dicarboxylicus</name>
    <dbReference type="NCBI Taxonomy" id="83767"/>
    <lineage>
        <taxon>Bacteria</taxon>
        <taxon>Pseudomonadati</taxon>
        <taxon>Pseudomonadota</taxon>
        <taxon>Betaproteobacteria</taxon>
        <taxon>Rhodocyclales</taxon>
        <taxon>Rhodocyclaceae</taxon>
        <taxon>Propionivibrio</taxon>
    </lineage>
</organism>
<evidence type="ECO:0000256" key="8">
    <source>
        <dbReference type="ARBA" id="ARBA00022989"/>
    </source>
</evidence>
<dbReference type="Gene3D" id="3.40.50.300">
    <property type="entry name" value="P-loop containing nucleotide triphosphate hydrolases"/>
    <property type="match status" value="1"/>
</dbReference>
<evidence type="ECO:0000256" key="10">
    <source>
        <dbReference type="ARBA" id="ARBA00055355"/>
    </source>
</evidence>
<evidence type="ECO:0000256" key="5">
    <source>
        <dbReference type="ARBA" id="ARBA00022735"/>
    </source>
</evidence>
<feature type="transmembrane region" description="Helical" evidence="13">
    <location>
        <begin position="232"/>
        <end position="250"/>
    </location>
</feature>
<dbReference type="SUPFAM" id="SSF52540">
    <property type="entry name" value="P-loop containing nucleoside triphosphate hydrolases"/>
    <property type="match status" value="1"/>
</dbReference>
<keyword evidence="3" id="KW-1003">Cell membrane</keyword>
<feature type="domain" description="ABC transporter" evidence="14">
    <location>
        <begin position="319"/>
        <end position="560"/>
    </location>
</feature>
<keyword evidence="4 13" id="KW-0812">Transmembrane</keyword>
<dbReference type="SUPFAM" id="SSF90123">
    <property type="entry name" value="ABC transporter transmembrane region"/>
    <property type="match status" value="1"/>
</dbReference>
<keyword evidence="17" id="KW-1185">Reference proteome</keyword>
<keyword evidence="5" id="KW-0204">Cytolysis</keyword>
<accession>A0A1G8J064</accession>
<dbReference type="InterPro" id="IPR039421">
    <property type="entry name" value="Type_1_exporter"/>
</dbReference>
<dbReference type="STRING" id="83767.SAMN05660652_03104"/>
<evidence type="ECO:0000256" key="12">
    <source>
        <dbReference type="ARBA" id="ARBA00072252"/>
    </source>
</evidence>
<keyword evidence="6" id="KW-0547">Nucleotide-binding</keyword>
<dbReference type="Proteomes" id="UP000198607">
    <property type="component" value="Unassembled WGS sequence"/>
</dbReference>
<evidence type="ECO:0000256" key="4">
    <source>
        <dbReference type="ARBA" id="ARBA00022692"/>
    </source>
</evidence>
<dbReference type="PROSITE" id="PS50929">
    <property type="entry name" value="ABC_TM1F"/>
    <property type="match status" value="1"/>
</dbReference>
<evidence type="ECO:0000259" key="15">
    <source>
        <dbReference type="PROSITE" id="PS50929"/>
    </source>
</evidence>
<feature type="transmembrane region" description="Helical" evidence="13">
    <location>
        <begin position="39"/>
        <end position="64"/>
    </location>
</feature>
<dbReference type="InterPro" id="IPR036640">
    <property type="entry name" value="ABC1_TM_sf"/>
</dbReference>
<dbReference type="GO" id="GO:0140359">
    <property type="term" value="F:ABC-type transporter activity"/>
    <property type="evidence" value="ECO:0007669"/>
    <property type="project" value="InterPro"/>
</dbReference>
<proteinExistence type="inferred from homology"/>
<dbReference type="InterPro" id="IPR017871">
    <property type="entry name" value="ABC_transporter-like_CS"/>
</dbReference>
<evidence type="ECO:0000256" key="1">
    <source>
        <dbReference type="ARBA" id="ARBA00004651"/>
    </source>
</evidence>
<keyword evidence="5" id="KW-0354">Hemolysis</keyword>
<dbReference type="RefSeq" id="WP_091938833.1">
    <property type="nucleotide sequence ID" value="NZ_FNCY01000015.1"/>
</dbReference>
<dbReference type="GO" id="GO:0005886">
    <property type="term" value="C:plasma membrane"/>
    <property type="evidence" value="ECO:0007669"/>
    <property type="project" value="UniProtKB-SubCell"/>
</dbReference>
<dbReference type="InterPro" id="IPR003439">
    <property type="entry name" value="ABC_transporter-like_ATP-bd"/>
</dbReference>
<evidence type="ECO:0000259" key="14">
    <source>
        <dbReference type="PROSITE" id="PS50893"/>
    </source>
</evidence>